<feature type="compositionally biased region" description="Low complexity" evidence="7">
    <location>
        <begin position="711"/>
        <end position="723"/>
    </location>
</feature>
<evidence type="ECO:0000256" key="5">
    <source>
        <dbReference type="ARBA" id="ARBA00022989"/>
    </source>
</evidence>
<dbReference type="PANTHER" id="PTHR37937:SF1">
    <property type="entry name" value="CONJUGATIVE TRANSFER: DNA TRANSPORT"/>
    <property type="match status" value="1"/>
</dbReference>
<dbReference type="EMBL" id="RCZP01000043">
    <property type="protein sequence ID" value="TPG46006.1"/>
    <property type="molecule type" value="Genomic_DNA"/>
</dbReference>
<evidence type="ECO:0000256" key="8">
    <source>
        <dbReference type="SAM" id="Phobius"/>
    </source>
</evidence>
<name>A0A502F9C3_9PROT</name>
<comment type="caution">
    <text evidence="9">The sequence shown here is derived from an EMBL/GenBank/DDBJ whole genome shotgun (WGS) entry which is preliminary data.</text>
</comment>
<feature type="region of interest" description="Disordered" evidence="7">
    <location>
        <begin position="711"/>
        <end position="737"/>
    </location>
</feature>
<dbReference type="InterPro" id="IPR003688">
    <property type="entry name" value="TraG/VirD4"/>
</dbReference>
<dbReference type="Proteomes" id="UP000317078">
    <property type="component" value="Unassembled WGS sequence"/>
</dbReference>
<dbReference type="GO" id="GO:0005886">
    <property type="term" value="C:plasma membrane"/>
    <property type="evidence" value="ECO:0007669"/>
    <property type="project" value="UniProtKB-SubCell"/>
</dbReference>
<accession>A0A502F9C3</accession>
<dbReference type="OrthoDB" id="9759295at2"/>
<dbReference type="SUPFAM" id="SSF52540">
    <property type="entry name" value="P-loop containing nucleoside triphosphate hydrolases"/>
    <property type="match status" value="1"/>
</dbReference>
<evidence type="ECO:0000256" key="3">
    <source>
        <dbReference type="ARBA" id="ARBA00022475"/>
    </source>
</evidence>
<evidence type="ECO:0000256" key="4">
    <source>
        <dbReference type="ARBA" id="ARBA00022692"/>
    </source>
</evidence>
<sequence length="754" mass="83231">MKKLAKPALLLGYLAAMPFLWVGLASLAFLAGTQLWGHPAIPRNTYLWQWLEYRHDFGRNIVTSLWLAISAVLVALLLLVPFISMWMSRSSKKKLFGITSWLTRAEGTADGLLWSKDPPGDAVILGKDGSEYVCLPGEEHVALQARTRRGKGVSFVVPNCRRWGGSLLCFSVKDDVARTAAAERRALGDEVFLFHIGSPSGKSHRWNPFSFVRANSPLAFSDIQKVMFSVVPPTKSPNPFWDNAARRMGTAVATILYETPGITLNMSAVLRTLGRPDWRKHISELIDTARREKRPYPAFAVNNLMGWIEHKDAETADGVQVTLTTSLSLWDLPEIAAITESSDFDLRAIRQRRMSIFIVAQPSDIERYQRLYHMFFEQFISINMREEYPVTRKVVGHLNRFWTWYCGRPSETAPASTLKHKTLVMLDEFWALGSIKALSNAVSYTASYGFRLAYVVQSKAQTVEAFGKDAAANLFLNLGAELVFSGTDAETAKEISERMGNNTETEKTKNAPRFLAWFKPSRQTESEALRQRALMLPQEITRMNSQEMIILRPGLMPAKCNRILWYEDPLFADSGMPAPSWPTLDIVVERDAKEASKAAEDLREQAEALSGALAGAVAQAEAETAALEDEAKAAAARAAAAAEVVTMAELDATEAAQEAAEAAEALRVAKQDANEARAAAKAKDLAPDAQEVANAAADTTAIRAKDAAREAAAAQQKASNAKAELSRARREAQRLGRRAEALERAVARRKGTDK</sequence>
<comment type="similarity">
    <text evidence="2">Belongs to the VirD4/TraG family.</text>
</comment>
<keyword evidence="6 8" id="KW-0472">Membrane</keyword>
<reference evidence="9 10" key="1">
    <citation type="journal article" date="2019" name="Environ. Microbiol.">
        <title>Species interactions and distinct microbial communities in high Arctic permafrost affected cryosols are associated with the CH4 and CO2 gas fluxes.</title>
        <authorList>
            <person name="Altshuler I."/>
            <person name="Hamel J."/>
            <person name="Turney S."/>
            <person name="Magnuson E."/>
            <person name="Levesque R."/>
            <person name="Greer C."/>
            <person name="Whyte L.G."/>
        </authorList>
    </citation>
    <scope>NUCLEOTIDE SEQUENCE [LARGE SCALE GENOMIC DNA]</scope>
    <source>
        <strain evidence="9 10">S9.3B</strain>
    </source>
</reference>
<evidence type="ECO:0000256" key="2">
    <source>
        <dbReference type="ARBA" id="ARBA00008806"/>
    </source>
</evidence>
<dbReference type="Gene3D" id="3.40.50.300">
    <property type="entry name" value="P-loop containing nucleotide triphosphate hydrolases"/>
    <property type="match status" value="1"/>
</dbReference>
<feature type="compositionally biased region" description="Basic and acidic residues" evidence="7">
    <location>
        <begin position="724"/>
        <end position="737"/>
    </location>
</feature>
<dbReference type="RefSeq" id="WP_140886569.1">
    <property type="nucleotide sequence ID" value="NZ_RCZP01000043.1"/>
</dbReference>
<keyword evidence="4 8" id="KW-0812">Transmembrane</keyword>
<evidence type="ECO:0000256" key="1">
    <source>
        <dbReference type="ARBA" id="ARBA00004651"/>
    </source>
</evidence>
<gene>
    <name evidence="9" type="ORF">EAH89_25625</name>
</gene>
<evidence type="ECO:0000256" key="7">
    <source>
        <dbReference type="SAM" id="MobiDB-lite"/>
    </source>
</evidence>
<comment type="subcellular location">
    <subcellularLocation>
        <location evidence="1">Cell membrane</location>
        <topology evidence="1">Multi-pass membrane protein</topology>
    </subcellularLocation>
</comment>
<dbReference type="AlphaFoldDB" id="A0A502F9C3"/>
<feature type="transmembrane region" description="Helical" evidence="8">
    <location>
        <begin position="61"/>
        <end position="86"/>
    </location>
</feature>
<dbReference type="CDD" id="cd01127">
    <property type="entry name" value="TrwB_TraG_TraD_VirD4"/>
    <property type="match status" value="1"/>
</dbReference>
<proteinExistence type="inferred from homology"/>
<protein>
    <submittedName>
        <fullName evidence="9">Type IV secretory system conjugative DNA transfer family protein</fullName>
    </submittedName>
</protein>
<organism evidence="9 10">
    <name type="scientific">Muricoccus nepalensis</name>
    <dbReference type="NCBI Taxonomy" id="1854500"/>
    <lineage>
        <taxon>Bacteria</taxon>
        <taxon>Pseudomonadati</taxon>
        <taxon>Pseudomonadota</taxon>
        <taxon>Alphaproteobacteria</taxon>
        <taxon>Acetobacterales</taxon>
        <taxon>Roseomonadaceae</taxon>
        <taxon>Muricoccus</taxon>
    </lineage>
</organism>
<dbReference type="InterPro" id="IPR027417">
    <property type="entry name" value="P-loop_NTPase"/>
</dbReference>
<keyword evidence="10" id="KW-1185">Reference proteome</keyword>
<evidence type="ECO:0000313" key="10">
    <source>
        <dbReference type="Proteomes" id="UP000317078"/>
    </source>
</evidence>
<keyword evidence="5 8" id="KW-1133">Transmembrane helix</keyword>
<evidence type="ECO:0000313" key="9">
    <source>
        <dbReference type="EMBL" id="TPG46006.1"/>
    </source>
</evidence>
<dbReference type="PANTHER" id="PTHR37937">
    <property type="entry name" value="CONJUGATIVE TRANSFER: DNA TRANSPORT"/>
    <property type="match status" value="1"/>
</dbReference>
<dbReference type="Pfam" id="PF02534">
    <property type="entry name" value="T4SS-DNA_transf"/>
    <property type="match status" value="2"/>
</dbReference>
<evidence type="ECO:0000256" key="6">
    <source>
        <dbReference type="ARBA" id="ARBA00023136"/>
    </source>
</evidence>
<keyword evidence="3" id="KW-1003">Cell membrane</keyword>
<dbReference type="InterPro" id="IPR051539">
    <property type="entry name" value="T4SS-coupling_protein"/>
</dbReference>